<sequence length="81" mass="9027">MFRAMHVKLNSTLIIWAVGWVNVSSLVSASTVVSAWASSVLQSWFPGKSPACWWLGLAPPLLMDLRHNTLKAWCTPTELCR</sequence>
<evidence type="ECO:0000313" key="1">
    <source>
        <dbReference type="EMBL" id="GBN25741.1"/>
    </source>
</evidence>
<dbReference type="Proteomes" id="UP000499080">
    <property type="component" value="Unassembled WGS sequence"/>
</dbReference>
<accession>A0A4Y2MF32</accession>
<proteinExistence type="predicted"/>
<keyword evidence="2" id="KW-1185">Reference proteome</keyword>
<gene>
    <name evidence="1" type="ORF">AVEN_275141_1</name>
</gene>
<comment type="caution">
    <text evidence="1">The sequence shown here is derived from an EMBL/GenBank/DDBJ whole genome shotgun (WGS) entry which is preliminary data.</text>
</comment>
<organism evidence="1 2">
    <name type="scientific">Araneus ventricosus</name>
    <name type="common">Orbweaver spider</name>
    <name type="synonym">Epeira ventricosa</name>
    <dbReference type="NCBI Taxonomy" id="182803"/>
    <lineage>
        <taxon>Eukaryota</taxon>
        <taxon>Metazoa</taxon>
        <taxon>Ecdysozoa</taxon>
        <taxon>Arthropoda</taxon>
        <taxon>Chelicerata</taxon>
        <taxon>Arachnida</taxon>
        <taxon>Araneae</taxon>
        <taxon>Araneomorphae</taxon>
        <taxon>Entelegynae</taxon>
        <taxon>Araneoidea</taxon>
        <taxon>Araneidae</taxon>
        <taxon>Araneus</taxon>
    </lineage>
</organism>
<evidence type="ECO:0000313" key="2">
    <source>
        <dbReference type="Proteomes" id="UP000499080"/>
    </source>
</evidence>
<dbReference type="EMBL" id="BGPR01007280">
    <property type="protein sequence ID" value="GBN25741.1"/>
    <property type="molecule type" value="Genomic_DNA"/>
</dbReference>
<protein>
    <submittedName>
        <fullName evidence="1">Uncharacterized protein</fullName>
    </submittedName>
</protein>
<reference evidence="1 2" key="1">
    <citation type="journal article" date="2019" name="Sci. Rep.">
        <title>Orb-weaving spider Araneus ventricosus genome elucidates the spidroin gene catalogue.</title>
        <authorList>
            <person name="Kono N."/>
            <person name="Nakamura H."/>
            <person name="Ohtoshi R."/>
            <person name="Moran D.A.P."/>
            <person name="Shinohara A."/>
            <person name="Yoshida Y."/>
            <person name="Fujiwara M."/>
            <person name="Mori M."/>
            <person name="Tomita M."/>
            <person name="Arakawa K."/>
        </authorList>
    </citation>
    <scope>NUCLEOTIDE SEQUENCE [LARGE SCALE GENOMIC DNA]</scope>
</reference>
<dbReference type="AlphaFoldDB" id="A0A4Y2MF32"/>
<name>A0A4Y2MF32_ARAVE</name>